<evidence type="ECO:0000313" key="15">
    <source>
        <dbReference type="Ensembl" id="ENSSMRP00000003758.1"/>
    </source>
</evidence>
<dbReference type="Pfam" id="PF00084">
    <property type="entry name" value="Sushi"/>
    <property type="match status" value="3"/>
</dbReference>
<dbReference type="OMA" id="YCRARCL"/>
<evidence type="ECO:0000256" key="5">
    <source>
        <dbReference type="ARBA" id="ARBA00022659"/>
    </source>
</evidence>
<comment type="subcellular location">
    <subcellularLocation>
        <location evidence="2">Secreted</location>
    </subcellularLocation>
</comment>
<dbReference type="InterPro" id="IPR035976">
    <property type="entry name" value="Sushi/SCR/CCP_sf"/>
</dbReference>
<organism evidence="15 16">
    <name type="scientific">Salvator merianae</name>
    <name type="common">Argentine black and white tegu</name>
    <name type="synonym">Tupinambis merianae</name>
    <dbReference type="NCBI Taxonomy" id="96440"/>
    <lineage>
        <taxon>Eukaryota</taxon>
        <taxon>Metazoa</taxon>
        <taxon>Chordata</taxon>
        <taxon>Craniata</taxon>
        <taxon>Vertebrata</taxon>
        <taxon>Euteleostomi</taxon>
        <taxon>Lepidosauria</taxon>
        <taxon>Squamata</taxon>
        <taxon>Bifurcata</taxon>
        <taxon>Unidentata</taxon>
        <taxon>Episquamata</taxon>
        <taxon>Laterata</taxon>
        <taxon>Teiioidea</taxon>
        <taxon>Teiidae</taxon>
        <taxon>Salvator</taxon>
    </lineage>
</organism>
<dbReference type="AlphaFoldDB" id="A0A8D0DH72"/>
<keyword evidence="4" id="KW-0964">Secreted</keyword>
<evidence type="ECO:0000256" key="8">
    <source>
        <dbReference type="ARBA" id="ARBA00022737"/>
    </source>
</evidence>
<evidence type="ECO:0000256" key="1">
    <source>
        <dbReference type="ARBA" id="ARBA00003651"/>
    </source>
</evidence>
<sequence length="362" mass="41157">MGREKERKTNARDRQIARRITRTRRIADHGGRKGEAGKARNLTDLKCPTRKKNFAVMTGQTCQKSCEQRNCSKTRRCLCDGECGMSCIFMGLSCPWPMLINNAETRLTQDSHMFGDFMEVTCKSGYRMADGRETAVSRCQGDRKWSFTAPCEDILKPSSHCKPPPEIENGSHENGPYIAGREIHYQCNYGYRLEGTSTLLCQENGEWSHTAPTCHSVNCSRPPNIAQATLVAVHKSEYPVGTVIYYLCKKDFLLDGSNRVTCLKNGNWSQLPHCRARCPVTAQRSRMIYQGRKLWLYEIPGGLVHHGETVTFFCRSQNKTCSYTAESQCFDGVLKLPDCYEEPTYLRYHLYPKRIVSEIPAC</sequence>
<keyword evidence="6" id="KW-0358">Heparin-binding</keyword>
<evidence type="ECO:0000256" key="11">
    <source>
        <dbReference type="ARBA" id="ARBA00029855"/>
    </source>
</evidence>
<reference evidence="15" key="1">
    <citation type="submission" date="2025-08" db="UniProtKB">
        <authorList>
            <consortium name="Ensembl"/>
        </authorList>
    </citation>
    <scope>IDENTIFICATION</scope>
</reference>
<comment type="function">
    <text evidence="1">Binds to various kinds of negatively charged substances such as heparin, phospholipids, and dextran sulfate. May prevent activation of the intrinsic blood coagulation cascade by binding to phospholipids on the surface of damaged cells.</text>
</comment>
<dbReference type="SUPFAM" id="SSF57535">
    <property type="entry name" value="Complement control module/SCR domain"/>
    <property type="match status" value="4"/>
</dbReference>
<dbReference type="FunFam" id="2.10.70.10:FF:000014">
    <property type="entry name" value="Membrane cofactor protein"/>
    <property type="match status" value="1"/>
</dbReference>
<dbReference type="GO" id="GO:0005576">
    <property type="term" value="C:extracellular region"/>
    <property type="evidence" value="ECO:0007669"/>
    <property type="project" value="UniProtKB-SubCell"/>
</dbReference>
<dbReference type="Pfam" id="PF09014">
    <property type="entry name" value="Sushi_2"/>
    <property type="match status" value="1"/>
</dbReference>
<evidence type="ECO:0000259" key="14">
    <source>
        <dbReference type="PROSITE" id="PS50923"/>
    </source>
</evidence>
<feature type="domain" description="Sushi" evidence="14">
    <location>
        <begin position="92"/>
        <end position="153"/>
    </location>
</feature>
<dbReference type="InterPro" id="IPR015104">
    <property type="entry name" value="Sushi_2"/>
</dbReference>
<evidence type="ECO:0000313" key="16">
    <source>
        <dbReference type="Proteomes" id="UP000694421"/>
    </source>
</evidence>
<dbReference type="PANTHER" id="PTHR46393:SF7">
    <property type="entry name" value="COMPLEMENT C2"/>
    <property type="match status" value="1"/>
</dbReference>
<dbReference type="CDD" id="cd00033">
    <property type="entry name" value="CCP"/>
    <property type="match status" value="3"/>
</dbReference>
<feature type="domain" description="Sushi" evidence="14">
    <location>
        <begin position="159"/>
        <end position="216"/>
    </location>
</feature>
<evidence type="ECO:0000256" key="9">
    <source>
        <dbReference type="ARBA" id="ARBA00023157"/>
    </source>
</evidence>
<evidence type="ECO:0000256" key="3">
    <source>
        <dbReference type="ARBA" id="ARBA00020104"/>
    </source>
</evidence>
<evidence type="ECO:0000256" key="4">
    <source>
        <dbReference type="ARBA" id="ARBA00022525"/>
    </source>
</evidence>
<proteinExistence type="predicted"/>
<feature type="domain" description="Sushi" evidence="14">
    <location>
        <begin position="217"/>
        <end position="276"/>
    </location>
</feature>
<name>A0A8D0DH72_SALMN</name>
<accession>A0A8D0DH72</accession>
<evidence type="ECO:0000256" key="13">
    <source>
        <dbReference type="PROSITE-ProRule" id="PRU00302"/>
    </source>
</evidence>
<keyword evidence="10" id="KW-0325">Glycoprotein</keyword>
<protein>
    <recommendedName>
        <fullName evidence="3">Beta-2-glycoprotein 1</fullName>
    </recommendedName>
    <alternativeName>
        <fullName evidence="11">Apolipoprotein H</fullName>
    </alternativeName>
    <alternativeName>
        <fullName evidence="12">Beta-2-glycoprotein I</fullName>
    </alternativeName>
</protein>
<dbReference type="PANTHER" id="PTHR46393">
    <property type="entry name" value="SUSHI DOMAIN-CONTAINING PROTEIN"/>
    <property type="match status" value="1"/>
</dbReference>
<keyword evidence="9 13" id="KW-1015">Disulfide bond</keyword>
<dbReference type="GO" id="GO:0008201">
    <property type="term" value="F:heparin binding"/>
    <property type="evidence" value="ECO:0007669"/>
    <property type="project" value="UniProtKB-KW"/>
</dbReference>
<keyword evidence="8" id="KW-0677">Repeat</keyword>
<keyword evidence="7" id="KW-0732">Signal</keyword>
<reference evidence="15" key="2">
    <citation type="submission" date="2025-09" db="UniProtKB">
        <authorList>
            <consortium name="Ensembl"/>
        </authorList>
    </citation>
    <scope>IDENTIFICATION</scope>
</reference>
<dbReference type="Proteomes" id="UP000694421">
    <property type="component" value="Unplaced"/>
</dbReference>
<dbReference type="Gene3D" id="2.10.70.10">
    <property type="entry name" value="Complement Module, domain 1"/>
    <property type="match status" value="4"/>
</dbReference>
<comment type="caution">
    <text evidence="13">Lacks conserved residue(s) required for the propagation of feature annotation.</text>
</comment>
<evidence type="ECO:0000256" key="7">
    <source>
        <dbReference type="ARBA" id="ARBA00022729"/>
    </source>
</evidence>
<dbReference type="SMART" id="SM00032">
    <property type="entry name" value="CCP"/>
    <property type="match status" value="3"/>
</dbReference>
<dbReference type="PROSITE" id="PS50923">
    <property type="entry name" value="SUSHI"/>
    <property type="match status" value="3"/>
</dbReference>
<dbReference type="InterPro" id="IPR000436">
    <property type="entry name" value="Sushi_SCR_CCP_dom"/>
</dbReference>
<evidence type="ECO:0000256" key="6">
    <source>
        <dbReference type="ARBA" id="ARBA00022674"/>
    </source>
</evidence>
<evidence type="ECO:0000256" key="10">
    <source>
        <dbReference type="ARBA" id="ARBA00023180"/>
    </source>
</evidence>
<feature type="disulfide bond" evidence="13">
    <location>
        <begin position="219"/>
        <end position="262"/>
    </location>
</feature>
<keyword evidence="16" id="KW-1185">Reference proteome</keyword>
<dbReference type="Ensembl" id="ENSSMRT00000004474.1">
    <property type="protein sequence ID" value="ENSSMRP00000003758.1"/>
    <property type="gene ID" value="ENSSMRG00000003166.1"/>
</dbReference>
<keyword evidence="5 13" id="KW-0768">Sushi</keyword>
<dbReference type="GeneTree" id="ENSGT00940000159768"/>
<feature type="disulfide bond" evidence="13">
    <location>
        <begin position="187"/>
        <end position="214"/>
    </location>
</feature>
<evidence type="ECO:0000256" key="2">
    <source>
        <dbReference type="ARBA" id="ARBA00004613"/>
    </source>
</evidence>
<evidence type="ECO:0000256" key="12">
    <source>
        <dbReference type="ARBA" id="ARBA00033414"/>
    </source>
</evidence>